<dbReference type="eggNOG" id="ENOG5032ZQZ">
    <property type="taxonomic scope" value="Bacteria"/>
</dbReference>
<dbReference type="AlphaFoldDB" id="V2TRQ0"/>
<dbReference type="STRING" id="1392540.P256_00699"/>
<dbReference type="PATRIC" id="fig|1392540.3.peg.680"/>
<dbReference type="OrthoDB" id="9034327at2"/>
<reference evidence="1 2" key="1">
    <citation type="submission" date="2013-10" db="EMBL/GenBank/DDBJ databases">
        <title>The Genome Sequence of Acinetobacter nectaris CIP 110549.</title>
        <authorList>
            <consortium name="The Broad Institute Genomics Platform"/>
            <consortium name="The Broad Institute Genome Sequencing Center for Infectious Disease"/>
            <person name="Cerqueira G."/>
            <person name="Feldgarden M."/>
            <person name="Courvalin P."/>
            <person name="Grillot-Courvalin C."/>
            <person name="Clermont D."/>
            <person name="Rocha E."/>
            <person name="Yoon E.-J."/>
            <person name="Nemec A."/>
            <person name="Young S.K."/>
            <person name="Zeng Q."/>
            <person name="Gargeya S."/>
            <person name="Fitzgerald M."/>
            <person name="Abouelleil A."/>
            <person name="Alvarado L."/>
            <person name="Berlin A.M."/>
            <person name="Chapman S.B."/>
            <person name="Gainer-Dewar J."/>
            <person name="Goldberg J."/>
            <person name="Gnerre S."/>
            <person name="Griggs A."/>
            <person name="Gujja S."/>
            <person name="Hansen M."/>
            <person name="Howarth C."/>
            <person name="Imamovic A."/>
            <person name="Ireland A."/>
            <person name="Larimer J."/>
            <person name="McCowan C."/>
            <person name="Murphy C."/>
            <person name="Pearson M."/>
            <person name="Poon T.W."/>
            <person name="Priest M."/>
            <person name="Roberts A."/>
            <person name="Saif S."/>
            <person name="Shea T."/>
            <person name="Sykes S."/>
            <person name="Wortman J."/>
            <person name="Nusbaum C."/>
            <person name="Birren B."/>
        </authorList>
    </citation>
    <scope>NUCLEOTIDE SEQUENCE [LARGE SCALE GENOMIC DNA]</scope>
    <source>
        <strain evidence="1 2">CIP 110549</strain>
    </source>
</reference>
<evidence type="ECO:0008006" key="3">
    <source>
        <dbReference type="Google" id="ProtNLM"/>
    </source>
</evidence>
<evidence type="ECO:0000313" key="2">
    <source>
        <dbReference type="Proteomes" id="UP000023785"/>
    </source>
</evidence>
<accession>V2TRQ0</accession>
<sequence length="167" mass="18527">MMTLEIGGQMYAIQKLNAFDQLHVSRKISPMTPHIIPVISEIMHGGLVKTLKKIDEELDIEKLDINNIDDLLNKVDLKSLNGLSGALSPLTKSFAELPQEDVDYVIHKCLSVCTRNGAKVCQNNTIMFDDLELGQMLALVVAVIRDSMGNFIQGLFTKARALQEQST</sequence>
<proteinExistence type="predicted"/>
<organism evidence="1 2">
    <name type="scientific">Acinetobacter nectaris CIP 110549</name>
    <dbReference type="NCBI Taxonomy" id="1392540"/>
    <lineage>
        <taxon>Bacteria</taxon>
        <taxon>Pseudomonadati</taxon>
        <taxon>Pseudomonadota</taxon>
        <taxon>Gammaproteobacteria</taxon>
        <taxon>Moraxellales</taxon>
        <taxon>Moraxellaceae</taxon>
        <taxon>Acinetobacter</taxon>
    </lineage>
</organism>
<dbReference type="HOGENOM" id="CLU_124318_0_0_6"/>
<dbReference type="Proteomes" id="UP000023785">
    <property type="component" value="Unassembled WGS sequence"/>
</dbReference>
<gene>
    <name evidence="1" type="ORF">P256_00699</name>
</gene>
<dbReference type="InterPro" id="IPR049156">
    <property type="entry name" value="Phage_chap_TAC_15-like"/>
</dbReference>
<dbReference type="RefSeq" id="WP_023272293.1">
    <property type="nucleotide sequence ID" value="NZ_KI530712.1"/>
</dbReference>
<evidence type="ECO:0000313" key="1">
    <source>
        <dbReference type="EMBL" id="ESK40252.1"/>
    </source>
</evidence>
<comment type="caution">
    <text evidence="1">The sequence shown here is derived from an EMBL/GenBank/DDBJ whole genome shotgun (WGS) entry which is preliminary data.</text>
</comment>
<protein>
    <recommendedName>
        <fullName evidence="3">Bacteriophage protein</fullName>
    </recommendedName>
</protein>
<dbReference type="EMBL" id="AYER01000003">
    <property type="protein sequence ID" value="ESK40252.1"/>
    <property type="molecule type" value="Genomic_DNA"/>
</dbReference>
<dbReference type="Pfam" id="PF21822">
    <property type="entry name" value="Phage_TAC_15"/>
    <property type="match status" value="1"/>
</dbReference>
<name>V2TRQ0_9GAMM</name>
<keyword evidence="2" id="KW-1185">Reference proteome</keyword>